<reference evidence="2" key="1">
    <citation type="submission" date="2020-11" db="EMBL/GenBank/DDBJ databases">
        <authorList>
            <consortium name="DOE Joint Genome Institute"/>
            <person name="Ahrendt S."/>
            <person name="Riley R."/>
            <person name="Andreopoulos W."/>
            <person name="Labutti K."/>
            <person name="Pangilinan J."/>
            <person name="Ruiz-Duenas F.J."/>
            <person name="Barrasa J.M."/>
            <person name="Sanchez-Garcia M."/>
            <person name="Camarero S."/>
            <person name="Miyauchi S."/>
            <person name="Serrano A."/>
            <person name="Linde D."/>
            <person name="Babiker R."/>
            <person name="Drula E."/>
            <person name="Ayuso-Fernandez I."/>
            <person name="Pacheco R."/>
            <person name="Padilla G."/>
            <person name="Ferreira P."/>
            <person name="Barriuso J."/>
            <person name="Kellner H."/>
            <person name="Castanera R."/>
            <person name="Alfaro M."/>
            <person name="Ramirez L."/>
            <person name="Pisabarro A.G."/>
            <person name="Kuo A."/>
            <person name="Tritt A."/>
            <person name="Lipzen A."/>
            <person name="He G."/>
            <person name="Yan M."/>
            <person name="Ng V."/>
            <person name="Cullen D."/>
            <person name="Martin F."/>
            <person name="Rosso M.-N."/>
            <person name="Henrissat B."/>
            <person name="Hibbett D."/>
            <person name="Martinez A.T."/>
            <person name="Grigoriev I.V."/>
        </authorList>
    </citation>
    <scope>NUCLEOTIDE SEQUENCE</scope>
    <source>
        <strain evidence="2">CIRM-BRFM 674</strain>
    </source>
</reference>
<organism evidence="2 3">
    <name type="scientific">Pholiota conissans</name>
    <dbReference type="NCBI Taxonomy" id="109636"/>
    <lineage>
        <taxon>Eukaryota</taxon>
        <taxon>Fungi</taxon>
        <taxon>Dikarya</taxon>
        <taxon>Basidiomycota</taxon>
        <taxon>Agaricomycotina</taxon>
        <taxon>Agaricomycetes</taxon>
        <taxon>Agaricomycetidae</taxon>
        <taxon>Agaricales</taxon>
        <taxon>Agaricineae</taxon>
        <taxon>Strophariaceae</taxon>
        <taxon>Pholiota</taxon>
    </lineage>
</organism>
<dbReference type="OrthoDB" id="9978173at2759"/>
<sequence length="379" mass="42431">MAPAPIYLKIANVEPTPVKNLPGYDQAELLLKATWGKEGQQERLRPERNGFVGTVITAYGQHHHLIVRPDDVWLAILIQFNFYEYDLMPTSINANAEELRSKFVAHEGKKDLLVSTLEFAKLAKDTAKEIHKNIGFCPLSTTTTDNDTVVFAAALMATLKANAKGLAIHIIPPRQTRGIRSRANLLGFPPPSYIRKFVQAFDGEQDVAFWNGMVNREEICGGSLISGWISYFCVWSGQGRWQGSDLPSPYKLRTYAAVDDCPKYYLSSDMIAVGFLDFDLNLDDDGTIYDCIVVAGHLASMAEGIDRDTLRPQAGWFVFTKVAYPESMKMREKVRRQSKKSKSKKKMVNKWTPDADVKSTSKSSHGGGCFSAIFNIFRQ</sequence>
<dbReference type="AlphaFoldDB" id="A0A9P5Z282"/>
<accession>A0A9P5Z282</accession>
<dbReference type="InterPro" id="IPR025533">
    <property type="entry name" value="DUF4419"/>
</dbReference>
<protein>
    <submittedName>
        <fullName evidence="2">Uncharacterized protein</fullName>
    </submittedName>
</protein>
<keyword evidence="3" id="KW-1185">Reference proteome</keyword>
<dbReference type="EMBL" id="MU155227">
    <property type="protein sequence ID" value="KAF9478769.1"/>
    <property type="molecule type" value="Genomic_DNA"/>
</dbReference>
<dbReference type="Pfam" id="PF14388">
    <property type="entry name" value="DUF4419"/>
    <property type="match status" value="2"/>
</dbReference>
<feature type="region of interest" description="Disordered" evidence="1">
    <location>
        <begin position="332"/>
        <end position="363"/>
    </location>
</feature>
<gene>
    <name evidence="2" type="ORF">BDN70DRAFT_895485</name>
</gene>
<evidence type="ECO:0000313" key="2">
    <source>
        <dbReference type="EMBL" id="KAF9478769.1"/>
    </source>
</evidence>
<dbReference type="PANTHER" id="PTHR31252:SF11">
    <property type="entry name" value="DUF4419 DOMAIN-CONTAINING PROTEIN"/>
    <property type="match status" value="1"/>
</dbReference>
<name>A0A9P5Z282_9AGAR</name>
<dbReference type="Proteomes" id="UP000807469">
    <property type="component" value="Unassembled WGS sequence"/>
</dbReference>
<feature type="compositionally biased region" description="Basic residues" evidence="1">
    <location>
        <begin position="332"/>
        <end position="348"/>
    </location>
</feature>
<dbReference type="PANTHER" id="PTHR31252">
    <property type="entry name" value="DUF4419 DOMAIN-CONTAINING PROTEIN"/>
    <property type="match status" value="1"/>
</dbReference>
<evidence type="ECO:0000256" key="1">
    <source>
        <dbReference type="SAM" id="MobiDB-lite"/>
    </source>
</evidence>
<comment type="caution">
    <text evidence="2">The sequence shown here is derived from an EMBL/GenBank/DDBJ whole genome shotgun (WGS) entry which is preliminary data.</text>
</comment>
<proteinExistence type="predicted"/>
<evidence type="ECO:0000313" key="3">
    <source>
        <dbReference type="Proteomes" id="UP000807469"/>
    </source>
</evidence>